<name>A0A6S6ZVH0_9BURK</name>
<reference evidence="10 11" key="1">
    <citation type="submission" date="2020-04" db="EMBL/GenBank/DDBJ databases">
        <authorList>
            <person name="De Canck E."/>
        </authorList>
    </citation>
    <scope>NUCLEOTIDE SEQUENCE [LARGE SCALE GENOMIC DNA]</scope>
    <source>
        <strain evidence="10 11">LMG 3441</strain>
    </source>
</reference>
<keyword evidence="11" id="KW-1185">Reference proteome</keyword>
<keyword evidence="4 8" id="KW-0812">Transmembrane</keyword>
<dbReference type="PROSITE" id="PS00216">
    <property type="entry name" value="SUGAR_TRANSPORT_1"/>
    <property type="match status" value="1"/>
</dbReference>
<feature type="transmembrane region" description="Helical" evidence="8">
    <location>
        <begin position="370"/>
        <end position="392"/>
    </location>
</feature>
<dbReference type="InterPro" id="IPR036259">
    <property type="entry name" value="MFS_trans_sf"/>
</dbReference>
<evidence type="ECO:0000256" key="7">
    <source>
        <dbReference type="ARBA" id="ARBA00023136"/>
    </source>
</evidence>
<dbReference type="PROSITE" id="PS00217">
    <property type="entry name" value="SUGAR_TRANSPORT_2"/>
    <property type="match status" value="1"/>
</dbReference>
<dbReference type="FunFam" id="1.20.1250.20:FF:000001">
    <property type="entry name" value="Dicarboxylate MFS transporter"/>
    <property type="match status" value="1"/>
</dbReference>
<evidence type="ECO:0000256" key="5">
    <source>
        <dbReference type="ARBA" id="ARBA00022847"/>
    </source>
</evidence>
<feature type="transmembrane region" description="Helical" evidence="8">
    <location>
        <begin position="398"/>
        <end position="416"/>
    </location>
</feature>
<dbReference type="InterPro" id="IPR051084">
    <property type="entry name" value="H+-coupled_symporters"/>
</dbReference>
<feature type="transmembrane region" description="Helical" evidence="8">
    <location>
        <begin position="154"/>
        <end position="177"/>
    </location>
</feature>
<evidence type="ECO:0000256" key="2">
    <source>
        <dbReference type="ARBA" id="ARBA00022448"/>
    </source>
</evidence>
<evidence type="ECO:0000313" key="11">
    <source>
        <dbReference type="Proteomes" id="UP000494269"/>
    </source>
</evidence>
<dbReference type="SUPFAM" id="SSF103473">
    <property type="entry name" value="MFS general substrate transporter"/>
    <property type="match status" value="1"/>
</dbReference>
<keyword evidence="2" id="KW-0813">Transport</keyword>
<evidence type="ECO:0000256" key="3">
    <source>
        <dbReference type="ARBA" id="ARBA00022475"/>
    </source>
</evidence>
<protein>
    <submittedName>
        <fullName evidence="10">Proline/betaine transporter</fullName>
    </submittedName>
</protein>
<feature type="transmembrane region" description="Helical" evidence="8">
    <location>
        <begin position="89"/>
        <end position="107"/>
    </location>
</feature>
<dbReference type="PANTHER" id="PTHR43528:SF8">
    <property type="entry name" value="BLR0239 PROTEIN"/>
    <property type="match status" value="1"/>
</dbReference>
<dbReference type="InterPro" id="IPR005829">
    <property type="entry name" value="Sugar_transporter_CS"/>
</dbReference>
<feature type="transmembrane region" description="Helical" evidence="8">
    <location>
        <begin position="239"/>
        <end position="263"/>
    </location>
</feature>
<dbReference type="RefSeq" id="WP_175168802.1">
    <property type="nucleotide sequence ID" value="NZ_CADIJQ010000001.1"/>
</dbReference>
<evidence type="ECO:0000313" key="10">
    <source>
        <dbReference type="EMBL" id="CAB3663800.1"/>
    </source>
</evidence>
<feature type="transmembrane region" description="Helical" evidence="8">
    <location>
        <begin position="189"/>
        <end position="208"/>
    </location>
</feature>
<accession>A0A6S6ZVH0</accession>
<dbReference type="Proteomes" id="UP000494269">
    <property type="component" value="Unassembled WGS sequence"/>
</dbReference>
<dbReference type="GO" id="GO:0005886">
    <property type="term" value="C:plasma membrane"/>
    <property type="evidence" value="ECO:0007669"/>
    <property type="project" value="UniProtKB-SubCell"/>
</dbReference>
<evidence type="ECO:0000256" key="6">
    <source>
        <dbReference type="ARBA" id="ARBA00022989"/>
    </source>
</evidence>
<feature type="transmembrane region" description="Helical" evidence="8">
    <location>
        <begin position="54"/>
        <end position="77"/>
    </location>
</feature>
<organism evidence="10 11">
    <name type="scientific">Achromobacter kerstersii</name>
    <dbReference type="NCBI Taxonomy" id="1353890"/>
    <lineage>
        <taxon>Bacteria</taxon>
        <taxon>Pseudomonadati</taxon>
        <taxon>Pseudomonadota</taxon>
        <taxon>Betaproteobacteria</taxon>
        <taxon>Burkholderiales</taxon>
        <taxon>Alcaligenaceae</taxon>
        <taxon>Achromobacter</taxon>
    </lineage>
</organism>
<keyword evidence="6 8" id="KW-1133">Transmembrane helix</keyword>
<proteinExistence type="predicted"/>
<sequence>MHTSGQPVHSSQKPWKVILSATIGNALEWYDFIIYGFLAATLSRKFFPHDDPNAALLLATLSIGIGFVARPLGAVLLGMYADRAGRKPAMMAVIGLMFISTAMIAVAPTYDQIGLWATVLIALARLIQGFSAGGEFGTATSYLIESAPSHQKGLYGSWQMFAQASGALLSTIVGAMLFEFYSQAEVDAWAWRLPFLLGLVIGPVGLYIRRNLHEAEDFVVSKKQPVPFSVLWKQYLPELFGATALSAAINVMSYVIITYLPLYAQQTLGMSQRDAFLALIFAVAVRMALIPVFGMLCDRWSRRGVMAWSLTLFIATIYPAYNTILQHPHFMPLLLVELWFAVLIAAAYAPSPTYLSEMFPVQVRATGLSISYNLAATIFGGFSLFFVTYIQQLTGSRLAPAHYCVVFFVLGLAVLLRPPGSHRAAETQAA</sequence>
<dbReference type="Pfam" id="PF00083">
    <property type="entry name" value="Sugar_tr"/>
    <property type="match status" value="2"/>
</dbReference>
<dbReference type="PANTHER" id="PTHR43528">
    <property type="entry name" value="ALPHA-KETOGLUTARATE PERMEASE"/>
    <property type="match status" value="1"/>
</dbReference>
<dbReference type="Gene3D" id="1.20.1250.20">
    <property type="entry name" value="MFS general substrate transporter like domains"/>
    <property type="match status" value="2"/>
</dbReference>
<feature type="transmembrane region" description="Helical" evidence="8">
    <location>
        <begin position="305"/>
        <end position="324"/>
    </location>
</feature>
<dbReference type="GO" id="GO:0015293">
    <property type="term" value="F:symporter activity"/>
    <property type="evidence" value="ECO:0007669"/>
    <property type="project" value="UniProtKB-KW"/>
</dbReference>
<keyword evidence="3" id="KW-1003">Cell membrane</keyword>
<dbReference type="AlphaFoldDB" id="A0A6S6ZVH0"/>
<keyword evidence="5" id="KW-0769">Symport</keyword>
<evidence type="ECO:0000259" key="9">
    <source>
        <dbReference type="PROSITE" id="PS50850"/>
    </source>
</evidence>
<feature type="transmembrane region" description="Helical" evidence="8">
    <location>
        <begin position="275"/>
        <end position="293"/>
    </location>
</feature>
<evidence type="ECO:0000256" key="8">
    <source>
        <dbReference type="SAM" id="Phobius"/>
    </source>
</evidence>
<feature type="domain" description="Major facilitator superfamily (MFS) profile" evidence="9">
    <location>
        <begin position="17"/>
        <end position="422"/>
    </location>
</feature>
<keyword evidence="7 8" id="KW-0472">Membrane</keyword>
<dbReference type="InterPro" id="IPR020846">
    <property type="entry name" value="MFS_dom"/>
</dbReference>
<evidence type="ECO:0000256" key="4">
    <source>
        <dbReference type="ARBA" id="ARBA00022692"/>
    </source>
</evidence>
<dbReference type="InterPro" id="IPR005828">
    <property type="entry name" value="MFS_sugar_transport-like"/>
</dbReference>
<comment type="subcellular location">
    <subcellularLocation>
        <location evidence="1">Cell membrane</location>
        <topology evidence="1">Multi-pass membrane protein</topology>
    </subcellularLocation>
</comment>
<feature type="transmembrane region" description="Helical" evidence="8">
    <location>
        <begin position="330"/>
        <end position="349"/>
    </location>
</feature>
<evidence type="ECO:0000256" key="1">
    <source>
        <dbReference type="ARBA" id="ARBA00004651"/>
    </source>
</evidence>
<dbReference type="EMBL" id="CADIJQ010000001">
    <property type="protein sequence ID" value="CAB3663800.1"/>
    <property type="molecule type" value="Genomic_DNA"/>
</dbReference>
<gene>
    <name evidence="10" type="primary">proP_1</name>
    <name evidence="10" type="ORF">LMG3441_00703</name>
</gene>
<dbReference type="PROSITE" id="PS50850">
    <property type="entry name" value="MFS"/>
    <property type="match status" value="1"/>
</dbReference>